<reference evidence="1 2" key="1">
    <citation type="submission" date="2015-08" db="EMBL/GenBank/DDBJ databases">
        <title>Next Generation Sequencing and Analysis of the Genome of Puccinia sorghi L Schw, the Causal Agent of Maize Common Rust.</title>
        <authorList>
            <person name="Rochi L."/>
            <person name="Burguener G."/>
            <person name="Darino M."/>
            <person name="Turjanski A."/>
            <person name="Kreff E."/>
            <person name="Dieguez M.J."/>
            <person name="Sacco F."/>
        </authorList>
    </citation>
    <scope>NUCLEOTIDE SEQUENCE [LARGE SCALE GENOMIC DNA]</scope>
    <source>
        <strain evidence="1 2">RO10H11247</strain>
    </source>
</reference>
<accession>A0A0L6VL17</accession>
<comment type="caution">
    <text evidence="1">The sequence shown here is derived from an EMBL/GenBank/DDBJ whole genome shotgun (WGS) entry which is preliminary data.</text>
</comment>
<dbReference type="OrthoDB" id="2509725at2759"/>
<proteinExistence type="predicted"/>
<evidence type="ECO:0000313" key="2">
    <source>
        <dbReference type="Proteomes" id="UP000037035"/>
    </source>
</evidence>
<dbReference type="AlphaFoldDB" id="A0A0L6VL17"/>
<keyword evidence="2" id="KW-1185">Reference proteome</keyword>
<protein>
    <submittedName>
        <fullName evidence="1">Uncharacterized protein</fullName>
    </submittedName>
</protein>
<sequence>FRYYLYIYKCVVGRVDHTTALVVAPSDIVSLAAYRFLPSDTFGIETGARAKNNTFACMILNNILNHRGSLYVHCWDARNPQELVFSKLPDTPVLDNTIDEDPMNTGRDIICDFLYRVSDDSTT</sequence>
<organism evidence="1 2">
    <name type="scientific">Puccinia sorghi</name>
    <dbReference type="NCBI Taxonomy" id="27349"/>
    <lineage>
        <taxon>Eukaryota</taxon>
        <taxon>Fungi</taxon>
        <taxon>Dikarya</taxon>
        <taxon>Basidiomycota</taxon>
        <taxon>Pucciniomycotina</taxon>
        <taxon>Pucciniomycetes</taxon>
        <taxon>Pucciniales</taxon>
        <taxon>Pucciniaceae</taxon>
        <taxon>Puccinia</taxon>
    </lineage>
</organism>
<gene>
    <name evidence="1" type="ORF">VP01_13986g1</name>
</gene>
<evidence type="ECO:0000313" key="1">
    <source>
        <dbReference type="EMBL" id="KNZ61458.1"/>
    </source>
</evidence>
<dbReference type="EMBL" id="LAVV01004427">
    <property type="protein sequence ID" value="KNZ61458.1"/>
    <property type="molecule type" value="Genomic_DNA"/>
</dbReference>
<name>A0A0L6VL17_9BASI</name>
<dbReference type="Proteomes" id="UP000037035">
    <property type="component" value="Unassembled WGS sequence"/>
</dbReference>
<feature type="non-terminal residue" evidence="1">
    <location>
        <position position="1"/>
    </location>
</feature>
<dbReference type="VEuPathDB" id="FungiDB:VP01_13986g1"/>